<accession>A0ABU8NI16</accession>
<organism evidence="1 2">
    <name type="scientific">Pedobacter panaciterrae</name>
    <dbReference type="NCBI Taxonomy" id="363849"/>
    <lineage>
        <taxon>Bacteria</taxon>
        <taxon>Pseudomonadati</taxon>
        <taxon>Bacteroidota</taxon>
        <taxon>Sphingobacteriia</taxon>
        <taxon>Sphingobacteriales</taxon>
        <taxon>Sphingobacteriaceae</taxon>
        <taxon>Pedobacter</taxon>
    </lineage>
</organism>
<evidence type="ECO:0000313" key="1">
    <source>
        <dbReference type="EMBL" id="MEJ2900903.1"/>
    </source>
</evidence>
<reference evidence="1 2" key="1">
    <citation type="submission" date="2024-03" db="EMBL/GenBank/DDBJ databases">
        <title>Sequence of Lycoming College Course Isolates.</title>
        <authorList>
            <person name="Plotts O."/>
            <person name="Newman J."/>
        </authorList>
    </citation>
    <scope>NUCLEOTIDE SEQUENCE [LARGE SCALE GENOMIC DNA]</scope>
    <source>
        <strain evidence="1 2">CJB-3</strain>
    </source>
</reference>
<dbReference type="RefSeq" id="WP_172663250.1">
    <property type="nucleotide sequence ID" value="NZ_CBFGNQ010000019.1"/>
</dbReference>
<comment type="caution">
    <text evidence="1">The sequence shown here is derived from an EMBL/GenBank/DDBJ whole genome shotgun (WGS) entry which is preliminary data.</text>
</comment>
<evidence type="ECO:0000313" key="2">
    <source>
        <dbReference type="Proteomes" id="UP001378956"/>
    </source>
</evidence>
<dbReference type="Proteomes" id="UP001378956">
    <property type="component" value="Unassembled WGS sequence"/>
</dbReference>
<dbReference type="EMBL" id="JBBEUB010000001">
    <property type="protein sequence ID" value="MEJ2900903.1"/>
    <property type="molecule type" value="Genomic_DNA"/>
</dbReference>
<name>A0ABU8NI16_9SPHI</name>
<protein>
    <submittedName>
        <fullName evidence="1">Uncharacterized protein</fullName>
    </submittedName>
</protein>
<keyword evidence="2" id="KW-1185">Reference proteome</keyword>
<sequence>MGATEIKKEDIKLREVYLEDLKSVINLYQNSLALVKHANGSGKVLTSDFGLPIGIAEKGGKVIAYSRVNIDSKGKPVFQIHSNEACGTDTVCEKLNRFSEKRFTAIWGADAAQSLSSNKPVQNAINRLVDWLNHCN</sequence>
<proteinExistence type="predicted"/>
<gene>
    <name evidence="1" type="ORF">WAE58_00615</name>
</gene>